<gene>
    <name evidence="8" type="ORF">SE19_00790</name>
</gene>
<evidence type="ECO:0000259" key="7">
    <source>
        <dbReference type="PROSITE" id="PS50850"/>
    </source>
</evidence>
<dbReference type="InterPro" id="IPR050189">
    <property type="entry name" value="MFS_Efflux_Transporters"/>
</dbReference>
<dbReference type="EMBL" id="LJCQ01000053">
    <property type="protein sequence ID" value="KPV47504.1"/>
    <property type="molecule type" value="Genomic_DNA"/>
</dbReference>
<dbReference type="Gene3D" id="1.20.1250.20">
    <property type="entry name" value="MFS general substrate transporter like domains"/>
    <property type="match status" value="1"/>
</dbReference>
<feature type="transmembrane region" description="Helical" evidence="6">
    <location>
        <begin position="7"/>
        <end position="28"/>
    </location>
</feature>
<feature type="transmembrane region" description="Helical" evidence="6">
    <location>
        <begin position="96"/>
        <end position="117"/>
    </location>
</feature>
<keyword evidence="3 6" id="KW-0812">Transmembrane</keyword>
<protein>
    <submittedName>
        <fullName evidence="8">MFS transporter</fullName>
    </submittedName>
</protein>
<evidence type="ECO:0000256" key="3">
    <source>
        <dbReference type="ARBA" id="ARBA00022692"/>
    </source>
</evidence>
<dbReference type="GO" id="GO:0005886">
    <property type="term" value="C:plasma membrane"/>
    <property type="evidence" value="ECO:0007669"/>
    <property type="project" value="UniProtKB-SubCell"/>
</dbReference>
<dbReference type="PANTHER" id="PTHR43124:SF3">
    <property type="entry name" value="CHLORAMPHENICOL EFFLUX PUMP RV0191"/>
    <property type="match status" value="1"/>
</dbReference>
<feature type="transmembrane region" description="Helical" evidence="6">
    <location>
        <begin position="159"/>
        <end position="182"/>
    </location>
</feature>
<dbReference type="SUPFAM" id="SSF103473">
    <property type="entry name" value="MFS general substrate transporter"/>
    <property type="match status" value="1"/>
</dbReference>
<name>A0A0P9CPE1_9ARCH</name>
<evidence type="ECO:0000256" key="5">
    <source>
        <dbReference type="ARBA" id="ARBA00023136"/>
    </source>
</evidence>
<feature type="transmembrane region" description="Helical" evidence="6">
    <location>
        <begin position="203"/>
        <end position="226"/>
    </location>
</feature>
<dbReference type="InterPro" id="IPR020846">
    <property type="entry name" value="MFS_dom"/>
</dbReference>
<dbReference type="Pfam" id="PF07690">
    <property type="entry name" value="MFS_1"/>
    <property type="match status" value="1"/>
</dbReference>
<keyword evidence="5 6" id="KW-0472">Membrane</keyword>
<sequence>MDNIKKLIPYWFFVFTIGFGWFIISPVVPELSKLLSTNLSGILLVLSAYGYTMAIIGLIAGILSAKFTVKSALYLAVIFSVIGLLARAFSNNYMEFLIFSLMAATAYPFSLAPVGSIAESMDPVKSATIAGLSIGFLFLGMSAGSLIGPYIFIALGIRGILLLPAVLAIIASAILIPVLKSYPARYRGKSLKGSFKIGMLKNWYVGLSMASISILFGGIASTVLGFHFSALTALKLSGLLSGLEFLGSAIGALLLPYIFEKYKMLRTGTVASGSMSFIFGIVLLISMVYTNIEYLIIASFFIFGFFGNAFWVLALNSIMNYVDDPARAGFATSMYSVATNVGVAIIPVFVGAEFSNTKTVLYGIVPAIVIVLLAFAVSPFLASSGMKGKNITEEETA</sequence>
<feature type="transmembrane region" description="Helical" evidence="6">
    <location>
        <begin position="328"/>
        <end position="349"/>
    </location>
</feature>
<evidence type="ECO:0000256" key="2">
    <source>
        <dbReference type="ARBA" id="ARBA00022475"/>
    </source>
</evidence>
<feature type="transmembrane region" description="Helical" evidence="6">
    <location>
        <begin position="238"/>
        <end position="258"/>
    </location>
</feature>
<comment type="caution">
    <text evidence="8">The sequence shown here is derived from an EMBL/GenBank/DDBJ whole genome shotgun (WGS) entry which is preliminary data.</text>
</comment>
<dbReference type="PANTHER" id="PTHR43124">
    <property type="entry name" value="PURINE EFFLUX PUMP PBUE"/>
    <property type="match status" value="1"/>
</dbReference>
<feature type="domain" description="Major facilitator superfamily (MFS) profile" evidence="7">
    <location>
        <begin position="6"/>
        <end position="382"/>
    </location>
</feature>
<feature type="transmembrane region" description="Helical" evidence="6">
    <location>
        <begin position="40"/>
        <end position="65"/>
    </location>
</feature>
<evidence type="ECO:0000256" key="1">
    <source>
        <dbReference type="ARBA" id="ARBA00004651"/>
    </source>
</evidence>
<organism evidence="8 9">
    <name type="scientific">Acidiplasma aeolicum</name>
    <dbReference type="NCBI Taxonomy" id="507754"/>
    <lineage>
        <taxon>Archaea</taxon>
        <taxon>Methanobacteriati</taxon>
        <taxon>Thermoplasmatota</taxon>
        <taxon>Thermoplasmata</taxon>
        <taxon>Thermoplasmatales</taxon>
        <taxon>Ferroplasmaceae</taxon>
        <taxon>Acidiplasma</taxon>
    </lineage>
</organism>
<reference evidence="8 9" key="1">
    <citation type="submission" date="2015-09" db="EMBL/GenBank/DDBJ databases">
        <title>Draft genome sequence of Acidiplasma aeolicum DSM 18409.</title>
        <authorList>
            <person name="Hemp J."/>
        </authorList>
    </citation>
    <scope>NUCLEOTIDE SEQUENCE [LARGE SCALE GENOMIC DNA]</scope>
    <source>
        <strain evidence="8 9">V</strain>
    </source>
</reference>
<keyword evidence="4 6" id="KW-1133">Transmembrane helix</keyword>
<feature type="transmembrane region" description="Helical" evidence="6">
    <location>
        <begin position="295"/>
        <end position="316"/>
    </location>
</feature>
<keyword evidence="2" id="KW-1003">Cell membrane</keyword>
<accession>A0A0P9CPE1</accession>
<dbReference type="AlphaFoldDB" id="A0A0P9CPE1"/>
<dbReference type="RefSeq" id="WP_054963836.1">
    <property type="nucleotide sequence ID" value="NZ_LJCQ01000053.1"/>
</dbReference>
<comment type="subcellular location">
    <subcellularLocation>
        <location evidence="1">Cell membrane</location>
        <topology evidence="1">Multi-pass membrane protein</topology>
    </subcellularLocation>
</comment>
<evidence type="ECO:0000256" key="4">
    <source>
        <dbReference type="ARBA" id="ARBA00022989"/>
    </source>
</evidence>
<dbReference type="GO" id="GO:0022857">
    <property type="term" value="F:transmembrane transporter activity"/>
    <property type="evidence" value="ECO:0007669"/>
    <property type="project" value="InterPro"/>
</dbReference>
<dbReference type="InterPro" id="IPR036259">
    <property type="entry name" value="MFS_trans_sf"/>
</dbReference>
<dbReference type="InterPro" id="IPR011701">
    <property type="entry name" value="MFS"/>
</dbReference>
<proteinExistence type="predicted"/>
<evidence type="ECO:0000313" key="8">
    <source>
        <dbReference type="EMBL" id="KPV47504.1"/>
    </source>
</evidence>
<evidence type="ECO:0000256" key="6">
    <source>
        <dbReference type="SAM" id="Phobius"/>
    </source>
</evidence>
<dbReference type="PROSITE" id="PS50850">
    <property type="entry name" value="MFS"/>
    <property type="match status" value="1"/>
</dbReference>
<feature type="transmembrane region" description="Helical" evidence="6">
    <location>
        <begin position="361"/>
        <end position="382"/>
    </location>
</feature>
<dbReference type="Proteomes" id="UP000050515">
    <property type="component" value="Unassembled WGS sequence"/>
</dbReference>
<feature type="transmembrane region" description="Helical" evidence="6">
    <location>
        <begin position="72"/>
        <end position="90"/>
    </location>
</feature>
<dbReference type="PATRIC" id="fig|507754.4.peg.140"/>
<feature type="transmembrane region" description="Helical" evidence="6">
    <location>
        <begin position="270"/>
        <end position="289"/>
    </location>
</feature>
<evidence type="ECO:0000313" key="9">
    <source>
        <dbReference type="Proteomes" id="UP000050515"/>
    </source>
</evidence>
<feature type="transmembrane region" description="Helical" evidence="6">
    <location>
        <begin position="129"/>
        <end position="153"/>
    </location>
</feature>